<evidence type="ECO:0000256" key="3">
    <source>
        <dbReference type="ARBA" id="ARBA00023136"/>
    </source>
</evidence>
<dbReference type="GO" id="GO:0007229">
    <property type="term" value="P:integrin-mediated signaling pathway"/>
    <property type="evidence" value="ECO:0007669"/>
    <property type="project" value="UniProtKB-KW"/>
</dbReference>
<dbReference type="GO" id="GO:0033627">
    <property type="term" value="P:cell adhesion mediated by integrin"/>
    <property type="evidence" value="ECO:0007669"/>
    <property type="project" value="TreeGrafter"/>
</dbReference>
<reference evidence="6" key="1">
    <citation type="submission" date="2014-12" db="EMBL/GenBank/DDBJ databases">
        <title>Insight into the proteome of Arion vulgaris.</title>
        <authorList>
            <person name="Aradska J."/>
            <person name="Bulat T."/>
            <person name="Smidak R."/>
            <person name="Sarate P."/>
            <person name="Gangsoo J."/>
            <person name="Sialana F."/>
            <person name="Bilban M."/>
            <person name="Lubec G."/>
        </authorList>
    </citation>
    <scope>NUCLEOTIDE SEQUENCE</scope>
    <source>
        <tissue evidence="6">Skin</tissue>
    </source>
</reference>
<dbReference type="PANTHER" id="PTHR23220">
    <property type="entry name" value="INTEGRIN ALPHA"/>
    <property type="match status" value="1"/>
</dbReference>
<dbReference type="EMBL" id="HACG01004373">
    <property type="protein sequence ID" value="CEK51238.1"/>
    <property type="molecule type" value="Transcribed_RNA"/>
</dbReference>
<keyword evidence="2" id="KW-0401">Integrin</keyword>
<evidence type="ECO:0000313" key="6">
    <source>
        <dbReference type="EMBL" id="CEK51238.1"/>
    </source>
</evidence>
<evidence type="ECO:0000256" key="2">
    <source>
        <dbReference type="ARBA" id="ARBA00023037"/>
    </source>
</evidence>
<proteinExistence type="predicted"/>
<dbReference type="GO" id="GO:0009897">
    <property type="term" value="C:external side of plasma membrane"/>
    <property type="evidence" value="ECO:0007669"/>
    <property type="project" value="TreeGrafter"/>
</dbReference>
<gene>
    <name evidence="6" type="primary">ORF12899</name>
</gene>
<dbReference type="InterPro" id="IPR032695">
    <property type="entry name" value="Integrin_dom_sf"/>
</dbReference>
<feature type="non-terminal residue" evidence="6">
    <location>
        <position position="111"/>
    </location>
</feature>
<keyword evidence="4" id="KW-0325">Glycoprotein</keyword>
<feature type="domain" description="Integrin alpha first immunoglubulin-like" evidence="5">
    <location>
        <begin position="21"/>
        <end position="103"/>
    </location>
</feature>
<dbReference type="Pfam" id="PF08441">
    <property type="entry name" value="Integrin_A_Ig_1"/>
    <property type="match status" value="1"/>
</dbReference>
<dbReference type="GO" id="GO:0007160">
    <property type="term" value="P:cell-matrix adhesion"/>
    <property type="evidence" value="ECO:0007669"/>
    <property type="project" value="TreeGrafter"/>
</dbReference>
<name>A0A0B6Y559_9EUPU</name>
<evidence type="ECO:0000256" key="1">
    <source>
        <dbReference type="ARBA" id="ARBA00004479"/>
    </source>
</evidence>
<dbReference type="InterPro" id="IPR013649">
    <property type="entry name" value="Integrin_alpha_Ig-like_1"/>
</dbReference>
<dbReference type="GO" id="GO:0008305">
    <property type="term" value="C:integrin complex"/>
    <property type="evidence" value="ECO:0007669"/>
    <property type="project" value="TreeGrafter"/>
</dbReference>
<dbReference type="GO" id="GO:0098609">
    <property type="term" value="P:cell-cell adhesion"/>
    <property type="evidence" value="ECO:0007669"/>
    <property type="project" value="TreeGrafter"/>
</dbReference>
<dbReference type="GO" id="GO:0005178">
    <property type="term" value="F:integrin binding"/>
    <property type="evidence" value="ECO:0007669"/>
    <property type="project" value="TreeGrafter"/>
</dbReference>
<dbReference type="PANTHER" id="PTHR23220:SF122">
    <property type="entry name" value="INTEGRIN ALPHA-PS1"/>
    <property type="match status" value="1"/>
</dbReference>
<dbReference type="AlphaFoldDB" id="A0A0B6Y559"/>
<accession>A0A0B6Y559</accession>
<organism evidence="6">
    <name type="scientific">Arion vulgaris</name>
    <dbReference type="NCBI Taxonomy" id="1028688"/>
    <lineage>
        <taxon>Eukaryota</taxon>
        <taxon>Metazoa</taxon>
        <taxon>Spiralia</taxon>
        <taxon>Lophotrochozoa</taxon>
        <taxon>Mollusca</taxon>
        <taxon>Gastropoda</taxon>
        <taxon>Heterobranchia</taxon>
        <taxon>Euthyneura</taxon>
        <taxon>Panpulmonata</taxon>
        <taxon>Eupulmonata</taxon>
        <taxon>Stylommatophora</taxon>
        <taxon>Helicina</taxon>
        <taxon>Arionoidea</taxon>
        <taxon>Arionidae</taxon>
        <taxon>Arion</taxon>
    </lineage>
</organism>
<dbReference type="SUPFAM" id="SSF69179">
    <property type="entry name" value="Integrin domains"/>
    <property type="match status" value="1"/>
</dbReference>
<feature type="non-terminal residue" evidence="6">
    <location>
        <position position="1"/>
    </location>
</feature>
<dbReference type="Gene3D" id="2.60.40.1460">
    <property type="entry name" value="Integrin domains. Chain A, domain 2"/>
    <property type="match status" value="1"/>
</dbReference>
<comment type="subcellular location">
    <subcellularLocation>
        <location evidence="1">Membrane</location>
        <topology evidence="1">Single-pass type I membrane protein</topology>
    </subcellularLocation>
</comment>
<evidence type="ECO:0000259" key="5">
    <source>
        <dbReference type="Pfam" id="PF08441"/>
    </source>
</evidence>
<protein>
    <recommendedName>
        <fullName evidence="5">Integrin alpha first immunoglubulin-like domain-containing protein</fullName>
    </recommendedName>
</protein>
<evidence type="ECO:0000256" key="4">
    <source>
        <dbReference type="ARBA" id="ARBA00023180"/>
    </source>
</evidence>
<keyword evidence="3" id="KW-0472">Membrane</keyword>
<sequence>NHYGDFAVGSSESDKVVLLRTRPVFDLYASLKVNPAVIDLNSQPNCVHRGKPWYCLEASVCLRYSGQNLPLSAELNVTLQLDVLERHRGERARLFLLGDKNAEIENTNDIV</sequence>